<dbReference type="Proteomes" id="UP000030762">
    <property type="component" value="Unassembled WGS sequence"/>
</dbReference>
<keyword evidence="5" id="KW-1185">Reference proteome</keyword>
<gene>
    <name evidence="4" type="ORF">SDRG_07885</name>
</gene>
<organism evidence="4 5">
    <name type="scientific">Saprolegnia diclina (strain VS20)</name>
    <dbReference type="NCBI Taxonomy" id="1156394"/>
    <lineage>
        <taxon>Eukaryota</taxon>
        <taxon>Sar</taxon>
        <taxon>Stramenopiles</taxon>
        <taxon>Oomycota</taxon>
        <taxon>Saprolegniomycetes</taxon>
        <taxon>Saprolegniales</taxon>
        <taxon>Saprolegniaceae</taxon>
        <taxon>Saprolegnia</taxon>
    </lineage>
</organism>
<keyword evidence="3" id="KW-0732">Signal</keyword>
<dbReference type="EMBL" id="JH767154">
    <property type="protein sequence ID" value="EQC34560.1"/>
    <property type="molecule type" value="Genomic_DNA"/>
</dbReference>
<feature type="compositionally biased region" description="Basic and acidic residues" evidence="1">
    <location>
        <begin position="251"/>
        <end position="265"/>
    </location>
</feature>
<reference evidence="4 5" key="1">
    <citation type="submission" date="2012-04" db="EMBL/GenBank/DDBJ databases">
        <title>The Genome Sequence of Saprolegnia declina VS20.</title>
        <authorList>
            <consortium name="The Broad Institute Genome Sequencing Platform"/>
            <person name="Russ C."/>
            <person name="Nusbaum C."/>
            <person name="Tyler B."/>
            <person name="van West P."/>
            <person name="Dieguez-Uribeondo J."/>
            <person name="de Bruijn I."/>
            <person name="Tripathy S."/>
            <person name="Jiang R."/>
            <person name="Young S.K."/>
            <person name="Zeng Q."/>
            <person name="Gargeya S."/>
            <person name="Fitzgerald M."/>
            <person name="Haas B."/>
            <person name="Abouelleil A."/>
            <person name="Alvarado L."/>
            <person name="Arachchi H.M."/>
            <person name="Berlin A."/>
            <person name="Chapman S.B."/>
            <person name="Goldberg J."/>
            <person name="Griggs A."/>
            <person name="Gujja S."/>
            <person name="Hansen M."/>
            <person name="Howarth C."/>
            <person name="Imamovic A."/>
            <person name="Larimer J."/>
            <person name="McCowen C."/>
            <person name="Montmayeur A."/>
            <person name="Murphy C."/>
            <person name="Neiman D."/>
            <person name="Pearson M."/>
            <person name="Priest M."/>
            <person name="Roberts A."/>
            <person name="Saif S."/>
            <person name="Shea T."/>
            <person name="Sisk P."/>
            <person name="Sykes S."/>
            <person name="Wortman J."/>
            <person name="Nusbaum C."/>
            <person name="Birren B."/>
        </authorList>
    </citation>
    <scope>NUCLEOTIDE SEQUENCE [LARGE SCALE GENOMIC DNA]</scope>
    <source>
        <strain evidence="4 5">VS20</strain>
    </source>
</reference>
<dbReference type="STRING" id="1156394.T0QL84"/>
<evidence type="ECO:0000256" key="1">
    <source>
        <dbReference type="SAM" id="MobiDB-lite"/>
    </source>
</evidence>
<feature type="region of interest" description="Disordered" evidence="1">
    <location>
        <begin position="246"/>
        <end position="278"/>
    </location>
</feature>
<keyword evidence="2" id="KW-0472">Membrane</keyword>
<keyword evidence="2" id="KW-0812">Transmembrane</keyword>
<dbReference type="InParanoid" id="T0QL84"/>
<dbReference type="OrthoDB" id="167910at2759"/>
<dbReference type="OMA" id="HISLAYY"/>
<dbReference type="AlphaFoldDB" id="T0QL84"/>
<dbReference type="GeneID" id="19948612"/>
<feature type="signal peptide" evidence="3">
    <location>
        <begin position="1"/>
        <end position="18"/>
    </location>
</feature>
<accession>T0QL84</accession>
<evidence type="ECO:0000313" key="5">
    <source>
        <dbReference type="Proteomes" id="UP000030762"/>
    </source>
</evidence>
<proteinExistence type="predicted"/>
<evidence type="ECO:0000256" key="2">
    <source>
        <dbReference type="SAM" id="Phobius"/>
    </source>
</evidence>
<dbReference type="RefSeq" id="XP_008611966.1">
    <property type="nucleotide sequence ID" value="XM_008613744.1"/>
</dbReference>
<dbReference type="VEuPathDB" id="FungiDB:SDRG_07885"/>
<feature type="chain" id="PRO_5004569780" evidence="3">
    <location>
        <begin position="19"/>
        <end position="466"/>
    </location>
</feature>
<sequence length="466" mass="48945">MKAVGSLVMTALAAQTAADHLTVGDAKWTAPTSMDKYVKLLHKDTDAFVADVAAWVSRVADDKIETDASFAVRTDGREWSESCGDLSAHKAFHVLESFVDAPASAALSLKQATPLEWRPEDDCVAQRDFESLDGGSHAEFSVHCGKERLVHAISGGSGFYAPRGRHGDKYVGGAKAAVVVGDDIELSGVLYAGKRFKGKMETFHVPKHADKVVDDLHKAIRRCARDGDLVVSGVVGGGWTQRYTNKKGKHVKSEAKPTKEVKPTEVVETTKAPHAPSKGVSVDKSVLVAANATSSAPSNATHVVLPSNATAPVATTLAVVNTTSAINTTTLTNASSAGSADGFAAITASLSDLSAHISLAYYEAGLECATRESDSVCQSARVAAKLNTKLVSLNAYETLDMSAVYGNRLTTSWGPSSFDAMAVAAVGAVCVTAFVALRTQQRRAGYMGIPQQDAAAAPTSTWPSYV</sequence>
<keyword evidence="2" id="KW-1133">Transmembrane helix</keyword>
<name>T0QL84_SAPDV</name>
<evidence type="ECO:0000313" key="4">
    <source>
        <dbReference type="EMBL" id="EQC34560.1"/>
    </source>
</evidence>
<protein>
    <submittedName>
        <fullName evidence="4">Uncharacterized protein</fullName>
    </submittedName>
</protein>
<evidence type="ECO:0000256" key="3">
    <source>
        <dbReference type="SAM" id="SignalP"/>
    </source>
</evidence>
<feature type="transmembrane region" description="Helical" evidence="2">
    <location>
        <begin position="418"/>
        <end position="437"/>
    </location>
</feature>